<dbReference type="AlphaFoldDB" id="A0A0A9WT47"/>
<dbReference type="InterPro" id="IPR043502">
    <property type="entry name" value="DNA/RNA_pol_sf"/>
</dbReference>
<evidence type="ECO:0000256" key="2">
    <source>
        <dbReference type="ARBA" id="ARBA00022695"/>
    </source>
</evidence>
<keyword evidence="1" id="KW-0808">Transferase</keyword>
<evidence type="ECO:0000256" key="1">
    <source>
        <dbReference type="ARBA" id="ARBA00022679"/>
    </source>
</evidence>
<dbReference type="GO" id="GO:0004519">
    <property type="term" value="F:endonuclease activity"/>
    <property type="evidence" value="ECO:0007669"/>
    <property type="project" value="UniProtKB-KW"/>
</dbReference>
<dbReference type="PANTHER" id="PTHR37984">
    <property type="entry name" value="PROTEIN CBG26694"/>
    <property type="match status" value="1"/>
</dbReference>
<dbReference type="InterPro" id="IPR000477">
    <property type="entry name" value="RT_dom"/>
</dbReference>
<evidence type="ECO:0000313" key="10">
    <source>
        <dbReference type="EMBL" id="JAG11607.1"/>
    </source>
</evidence>
<evidence type="ECO:0000256" key="7">
    <source>
        <dbReference type="SAM" id="MobiDB-lite"/>
    </source>
</evidence>
<evidence type="ECO:0000259" key="9">
    <source>
        <dbReference type="Pfam" id="PF17919"/>
    </source>
</evidence>
<dbReference type="EMBL" id="GBHO01031997">
    <property type="protein sequence ID" value="JAG11607.1"/>
    <property type="molecule type" value="Transcribed_RNA"/>
</dbReference>
<keyword evidence="3" id="KW-0540">Nuclease</keyword>
<organism evidence="10">
    <name type="scientific">Lygus hesperus</name>
    <name type="common">Western plant bug</name>
    <dbReference type="NCBI Taxonomy" id="30085"/>
    <lineage>
        <taxon>Eukaryota</taxon>
        <taxon>Metazoa</taxon>
        <taxon>Ecdysozoa</taxon>
        <taxon>Arthropoda</taxon>
        <taxon>Hexapoda</taxon>
        <taxon>Insecta</taxon>
        <taxon>Pterygota</taxon>
        <taxon>Neoptera</taxon>
        <taxon>Paraneoptera</taxon>
        <taxon>Hemiptera</taxon>
        <taxon>Heteroptera</taxon>
        <taxon>Panheteroptera</taxon>
        <taxon>Cimicomorpha</taxon>
        <taxon>Miridae</taxon>
        <taxon>Mirini</taxon>
        <taxon>Lygus</taxon>
    </lineage>
</organism>
<reference evidence="10" key="2">
    <citation type="submission" date="2014-07" db="EMBL/GenBank/DDBJ databases">
        <authorList>
            <person name="Hull J."/>
        </authorList>
    </citation>
    <scope>NUCLEOTIDE SEQUENCE</scope>
</reference>
<feature type="domain" description="Reverse transcriptase" evidence="8">
    <location>
        <begin position="507"/>
        <end position="648"/>
    </location>
</feature>
<evidence type="ECO:0000256" key="6">
    <source>
        <dbReference type="ARBA" id="ARBA00023268"/>
    </source>
</evidence>
<feature type="compositionally biased region" description="Basic residues" evidence="7">
    <location>
        <begin position="191"/>
        <end position="200"/>
    </location>
</feature>
<dbReference type="FunFam" id="3.10.20.370:FF:000001">
    <property type="entry name" value="Retrovirus-related Pol polyprotein from transposon 17.6-like protein"/>
    <property type="match status" value="1"/>
</dbReference>
<dbReference type="SUPFAM" id="SSF56672">
    <property type="entry name" value="DNA/RNA polymerases"/>
    <property type="match status" value="1"/>
</dbReference>
<evidence type="ECO:0000256" key="4">
    <source>
        <dbReference type="ARBA" id="ARBA00022759"/>
    </source>
</evidence>
<feature type="region of interest" description="Disordered" evidence="7">
    <location>
        <begin position="170"/>
        <end position="213"/>
    </location>
</feature>
<keyword evidence="4" id="KW-0378">Hydrolase</keyword>
<feature type="domain" description="Reverse transcriptase/retrotransposon-derived protein RNase H-like" evidence="9">
    <location>
        <begin position="712"/>
        <end position="810"/>
    </location>
</feature>
<keyword evidence="2" id="KW-0548">Nucleotidyltransferase</keyword>
<accession>A0A0A9WT47</accession>
<dbReference type="Gene3D" id="4.10.60.10">
    <property type="entry name" value="Zinc finger, CCHC-type"/>
    <property type="match status" value="1"/>
</dbReference>
<evidence type="ECO:0000256" key="5">
    <source>
        <dbReference type="ARBA" id="ARBA00022918"/>
    </source>
</evidence>
<dbReference type="Gene3D" id="3.30.70.270">
    <property type="match status" value="2"/>
</dbReference>
<gene>
    <name evidence="10" type="ORF">CM83_101810</name>
</gene>
<protein>
    <recommendedName>
        <fullName evidence="11">Reverse transcriptase domain-containing protein</fullName>
    </recommendedName>
</protein>
<dbReference type="InterPro" id="IPR050951">
    <property type="entry name" value="Retrovirus_Pol_polyprotein"/>
</dbReference>
<dbReference type="InterPro" id="IPR043128">
    <property type="entry name" value="Rev_trsase/Diguanyl_cyclase"/>
</dbReference>
<proteinExistence type="predicted"/>
<dbReference type="FunFam" id="3.30.70.270:FF:000026">
    <property type="entry name" value="Transposon Ty3-G Gag-Pol polyprotein"/>
    <property type="match status" value="1"/>
</dbReference>
<dbReference type="CDD" id="cd09274">
    <property type="entry name" value="RNase_HI_RT_Ty3"/>
    <property type="match status" value="1"/>
</dbReference>
<sequence>MSRLHGIYFDEQGDFTVFHTKLKNYFVREDVTDEAKQKATLLTVISDTAVKLLESLCVPDPLDNVRYNTLIKLLQEHYAPSKSYFSHRHMFYCATKRPDESAREWAARLRTLAAECKFGDELAVVLRDKFVSGYGEGKVQDRLFEEDASSTTLTLKNVVDLASGKEAAAEERKQRVSLQVKPDSSVFLHQGSKKKSHAPPRKNNSQALNKPCIHCGRKNHESGKCKFKEYSCNICSTKGHLATVCPNKKSKNKSKDDKRKHRYLERQDYSASSDDEVTLSDTFFNIMTSKAVSSPYTLKLEICDKPMTFQIDTGSHYNVMNETFYKRHFSHIKLSKNDLNLTDYVGHPIIPVGKFTVKVKNETSSCMLTFYVVKEGGPPLIGRQGLHEVKCSSFLHLTSDETTKLFPNVPTEVQQILKKFASVFDESVGTFSKYKITLKLKEGATPVFLKARRLPLALKEKVENEIHRLVSAGIMEPVKSSDWATPIVPILKADGTMRICGDFRMTVNSQLKPSSYILPHMEHLCSDFAGAKFFSKIDLRDAFQQCELDDSSRPLTTINTHLGLFRYRRLCFGITNAPDEFQEVMERLLHGIKGVKVLMDDIVVIGSSFEEHNQRLSDVLKALHGANLRVKSTKCKFGVQHIEYLGHVFDVNGCHPTDRHTSAIRKCPLPKDVNSLRSFLGMVTFYVKFVKGAAKILDPLYSLLRKNTPWNWTDKCTASFNKIKDILSSKPVLTHFDPKLPLRLTVDASAKAVGAILSHVYPDASEHPIAYASRSLTDTQRRYAQIEREAYAIIFGVTRFKDYLYAKQFELITDHRPLVHIFGEHKGVPIYAANRLQRWAYFL</sequence>
<evidence type="ECO:0000256" key="3">
    <source>
        <dbReference type="ARBA" id="ARBA00022722"/>
    </source>
</evidence>
<dbReference type="Gene3D" id="2.40.70.10">
    <property type="entry name" value="Acid Proteases"/>
    <property type="match status" value="1"/>
</dbReference>
<dbReference type="Pfam" id="PF00078">
    <property type="entry name" value="RVT_1"/>
    <property type="match status" value="1"/>
</dbReference>
<dbReference type="CDD" id="cd01647">
    <property type="entry name" value="RT_LTR"/>
    <property type="match status" value="1"/>
</dbReference>
<feature type="compositionally biased region" description="Basic residues" evidence="7">
    <location>
        <begin position="248"/>
        <end position="263"/>
    </location>
</feature>
<dbReference type="SUPFAM" id="SSF50630">
    <property type="entry name" value="Acid proteases"/>
    <property type="match status" value="1"/>
</dbReference>
<keyword evidence="6" id="KW-0511">Multifunctional enzyme</keyword>
<feature type="non-terminal residue" evidence="10">
    <location>
        <position position="843"/>
    </location>
</feature>
<name>A0A0A9WT47_LYGHE</name>
<feature type="region of interest" description="Disordered" evidence="7">
    <location>
        <begin position="246"/>
        <end position="267"/>
    </location>
</feature>
<dbReference type="GO" id="GO:0003964">
    <property type="term" value="F:RNA-directed DNA polymerase activity"/>
    <property type="evidence" value="ECO:0007669"/>
    <property type="project" value="UniProtKB-KW"/>
</dbReference>
<dbReference type="InterPro" id="IPR041577">
    <property type="entry name" value="RT_RNaseH_2"/>
</dbReference>
<reference evidence="10" key="1">
    <citation type="journal article" date="2014" name="PLoS ONE">
        <title>Transcriptome-Based Identification of ABC Transporters in the Western Tarnished Plant Bug Lygus hesperus.</title>
        <authorList>
            <person name="Hull J.J."/>
            <person name="Chaney K."/>
            <person name="Geib S.M."/>
            <person name="Fabrick J.A."/>
            <person name="Brent C.S."/>
            <person name="Walsh D."/>
            <person name="Lavine L.C."/>
        </authorList>
    </citation>
    <scope>NUCLEOTIDE SEQUENCE</scope>
</reference>
<dbReference type="Pfam" id="PF17919">
    <property type="entry name" value="RT_RNaseH_2"/>
    <property type="match status" value="1"/>
</dbReference>
<dbReference type="InterPro" id="IPR021109">
    <property type="entry name" value="Peptidase_aspartic_dom_sf"/>
</dbReference>
<dbReference type="PANTHER" id="PTHR37984:SF5">
    <property type="entry name" value="PROTEIN NYNRIN-LIKE"/>
    <property type="match status" value="1"/>
</dbReference>
<keyword evidence="4" id="KW-0255">Endonuclease</keyword>
<evidence type="ECO:0000259" key="8">
    <source>
        <dbReference type="Pfam" id="PF00078"/>
    </source>
</evidence>
<keyword evidence="5" id="KW-0695">RNA-directed DNA polymerase</keyword>
<dbReference type="Gene3D" id="3.10.10.10">
    <property type="entry name" value="HIV Type 1 Reverse Transcriptase, subunit A, domain 1"/>
    <property type="match status" value="1"/>
</dbReference>
<evidence type="ECO:0008006" key="11">
    <source>
        <dbReference type="Google" id="ProtNLM"/>
    </source>
</evidence>